<organism evidence="2 3">
    <name type="scientific">Colletotrichum sidae</name>
    <dbReference type="NCBI Taxonomy" id="1347389"/>
    <lineage>
        <taxon>Eukaryota</taxon>
        <taxon>Fungi</taxon>
        <taxon>Dikarya</taxon>
        <taxon>Ascomycota</taxon>
        <taxon>Pezizomycotina</taxon>
        <taxon>Sordariomycetes</taxon>
        <taxon>Hypocreomycetidae</taxon>
        <taxon>Glomerellales</taxon>
        <taxon>Glomerellaceae</taxon>
        <taxon>Colletotrichum</taxon>
        <taxon>Colletotrichum orbiculare species complex</taxon>
    </lineage>
</organism>
<evidence type="ECO:0000256" key="1">
    <source>
        <dbReference type="SAM" id="MobiDB-lite"/>
    </source>
</evidence>
<protein>
    <submittedName>
        <fullName evidence="2">Uncharacterized protein</fullName>
    </submittedName>
</protein>
<feature type="compositionally biased region" description="Basic and acidic residues" evidence="1">
    <location>
        <begin position="14"/>
        <end position="32"/>
    </location>
</feature>
<keyword evidence="3" id="KW-1185">Reference proteome</keyword>
<name>A0A4R8TK85_9PEZI</name>
<gene>
    <name evidence="2" type="ORF">C8034_v011158</name>
</gene>
<accession>A0A4R8TK85</accession>
<feature type="region of interest" description="Disordered" evidence="1">
    <location>
        <begin position="1"/>
        <end position="38"/>
    </location>
</feature>
<reference evidence="2 3" key="1">
    <citation type="submission" date="2018-11" db="EMBL/GenBank/DDBJ databases">
        <title>Genome sequence and assembly of Colletotrichum sidae.</title>
        <authorList>
            <person name="Gan P."/>
            <person name="Shirasu K."/>
        </authorList>
    </citation>
    <scope>NUCLEOTIDE SEQUENCE [LARGE SCALE GENOMIC DNA]</scope>
    <source>
        <strain evidence="2 3">CBS 518.97</strain>
    </source>
</reference>
<feature type="compositionally biased region" description="Basic residues" evidence="1">
    <location>
        <begin position="1"/>
        <end position="13"/>
    </location>
</feature>
<dbReference type="EMBL" id="QAPF01000066">
    <property type="protein sequence ID" value="TEA18367.1"/>
    <property type="molecule type" value="Genomic_DNA"/>
</dbReference>
<evidence type="ECO:0000313" key="2">
    <source>
        <dbReference type="EMBL" id="TEA18367.1"/>
    </source>
</evidence>
<comment type="caution">
    <text evidence="2">The sequence shown here is derived from an EMBL/GenBank/DDBJ whole genome shotgun (WGS) entry which is preliminary data.</text>
</comment>
<proteinExistence type="predicted"/>
<evidence type="ECO:0000313" key="3">
    <source>
        <dbReference type="Proteomes" id="UP000295604"/>
    </source>
</evidence>
<sequence>MHRQRRSMRHQHLRDHEALLRRPHLPEPERAQPKPLPASALVVDRKRAVDRRIKVWEDKRECVSAL</sequence>
<dbReference type="AlphaFoldDB" id="A0A4R8TK85"/>
<dbReference type="Proteomes" id="UP000295604">
    <property type="component" value="Unassembled WGS sequence"/>
</dbReference>